<dbReference type="PROSITE" id="PS00221">
    <property type="entry name" value="MIP"/>
    <property type="match status" value="1"/>
</dbReference>
<evidence type="ECO:0000313" key="8">
    <source>
        <dbReference type="EMBL" id="BAC89103.1"/>
    </source>
</evidence>
<dbReference type="RefSeq" id="WP_011141162.1">
    <property type="nucleotide sequence ID" value="NC_005125.1"/>
</dbReference>
<feature type="transmembrane region" description="Helical" evidence="7">
    <location>
        <begin position="202"/>
        <end position="220"/>
    </location>
</feature>
<accession>Q7NLG2</accession>
<dbReference type="EnsemblBacteria" id="BAC89103">
    <property type="protein sequence ID" value="BAC89103"/>
    <property type="gene ID" value="BAC89103"/>
</dbReference>
<evidence type="ECO:0000256" key="6">
    <source>
        <dbReference type="RuleBase" id="RU000477"/>
    </source>
</evidence>
<dbReference type="eggNOG" id="COG0580">
    <property type="taxonomic scope" value="Bacteria"/>
</dbReference>
<keyword evidence="5 7" id="KW-0472">Membrane</keyword>
<evidence type="ECO:0000256" key="2">
    <source>
        <dbReference type="ARBA" id="ARBA00022448"/>
    </source>
</evidence>
<gene>
    <name evidence="8" type="ordered locus">glr1162</name>
</gene>
<proteinExistence type="inferred from homology"/>
<organism evidence="8 9">
    <name type="scientific">Gloeobacter violaceus (strain ATCC 29082 / PCC 7421)</name>
    <dbReference type="NCBI Taxonomy" id="251221"/>
    <lineage>
        <taxon>Bacteria</taxon>
        <taxon>Bacillati</taxon>
        <taxon>Cyanobacteriota</taxon>
        <taxon>Cyanophyceae</taxon>
        <taxon>Gloeobacterales</taxon>
        <taxon>Gloeobacteraceae</taxon>
        <taxon>Gloeobacter</taxon>
    </lineage>
</organism>
<comment type="similarity">
    <text evidence="6">Belongs to the MIP/aquaporin (TC 1.A.8) family.</text>
</comment>
<dbReference type="GO" id="GO:0016020">
    <property type="term" value="C:membrane"/>
    <property type="evidence" value="ECO:0007669"/>
    <property type="project" value="UniProtKB-SubCell"/>
</dbReference>
<evidence type="ECO:0000256" key="5">
    <source>
        <dbReference type="ARBA" id="ARBA00023136"/>
    </source>
</evidence>
<keyword evidence="9" id="KW-1185">Reference proteome</keyword>
<evidence type="ECO:0000313" key="9">
    <source>
        <dbReference type="Proteomes" id="UP000000557"/>
    </source>
</evidence>
<feature type="transmembrane region" description="Helical" evidence="7">
    <location>
        <begin position="132"/>
        <end position="159"/>
    </location>
</feature>
<evidence type="ECO:0000256" key="1">
    <source>
        <dbReference type="ARBA" id="ARBA00004141"/>
    </source>
</evidence>
<dbReference type="Proteomes" id="UP000000557">
    <property type="component" value="Chromosome"/>
</dbReference>
<dbReference type="HOGENOM" id="CLU_020019_3_2_3"/>
<evidence type="ECO:0000256" key="4">
    <source>
        <dbReference type="ARBA" id="ARBA00022989"/>
    </source>
</evidence>
<reference evidence="8 9" key="2">
    <citation type="journal article" date="2003" name="DNA Res.">
        <title>Complete genome structure of Gloeobacter violaceus PCC 7421, a cyanobacterium that lacks thylakoids (supplement).</title>
        <authorList>
            <person name="Nakamura Y."/>
            <person name="Kaneko T."/>
            <person name="Sato S."/>
            <person name="Mimuro M."/>
            <person name="Miyashita H."/>
            <person name="Tsuchiya T."/>
            <person name="Sasamoto S."/>
            <person name="Watanabe A."/>
            <person name="Kawashima K."/>
            <person name="Kishida Y."/>
            <person name="Kiyokawa C."/>
            <person name="Kohara M."/>
            <person name="Matsumoto M."/>
            <person name="Matsuno A."/>
            <person name="Nakazaki N."/>
            <person name="Shimpo S."/>
            <person name="Takeuchi C."/>
            <person name="Yamada M."/>
            <person name="Tabata S."/>
        </authorList>
    </citation>
    <scope>NUCLEOTIDE SEQUENCE [LARGE SCALE GENOMIC DNA]</scope>
    <source>
        <strain evidence="9">ATCC 29082 / PCC 7421</strain>
    </source>
</reference>
<dbReference type="AlphaFoldDB" id="Q7NLG2"/>
<name>Q7NLG2_GLOVI</name>
<dbReference type="InterPro" id="IPR034294">
    <property type="entry name" value="Aquaporin_transptr"/>
</dbReference>
<dbReference type="PANTHER" id="PTHR45724">
    <property type="entry name" value="AQUAPORIN NIP2-1"/>
    <property type="match status" value="1"/>
</dbReference>
<dbReference type="PhylomeDB" id="Q7NLG2"/>
<dbReference type="EMBL" id="BA000045">
    <property type="protein sequence ID" value="BAC89103.1"/>
    <property type="molecule type" value="Genomic_DNA"/>
</dbReference>
<dbReference type="InParanoid" id="Q7NLG2"/>
<dbReference type="STRING" id="251221.gene:10758641"/>
<dbReference type="PATRIC" id="fig|251221.4.peg.1186"/>
<dbReference type="Gene3D" id="1.20.1080.10">
    <property type="entry name" value="Glycerol uptake facilitator protein"/>
    <property type="match status" value="1"/>
</dbReference>
<feature type="transmembrane region" description="Helical" evidence="7">
    <location>
        <begin position="171"/>
        <end position="190"/>
    </location>
</feature>
<evidence type="ECO:0000256" key="3">
    <source>
        <dbReference type="ARBA" id="ARBA00022692"/>
    </source>
</evidence>
<feature type="transmembrane region" description="Helical" evidence="7">
    <location>
        <begin position="47"/>
        <end position="67"/>
    </location>
</feature>
<dbReference type="OrthoDB" id="9807293at2"/>
<protein>
    <submittedName>
        <fullName evidence="8">Glr1162 protein</fullName>
    </submittedName>
</protein>
<dbReference type="GO" id="GO:0015267">
    <property type="term" value="F:channel activity"/>
    <property type="evidence" value="ECO:0007669"/>
    <property type="project" value="InterPro"/>
</dbReference>
<keyword evidence="4 7" id="KW-1133">Transmembrane helix</keyword>
<dbReference type="InterPro" id="IPR023271">
    <property type="entry name" value="Aquaporin-like"/>
</dbReference>
<feature type="transmembrane region" description="Helical" evidence="7">
    <location>
        <begin position="247"/>
        <end position="266"/>
    </location>
</feature>
<dbReference type="SUPFAM" id="SSF81338">
    <property type="entry name" value="Aquaporin-like"/>
    <property type="match status" value="1"/>
</dbReference>
<keyword evidence="3 6" id="KW-0812">Transmembrane</keyword>
<dbReference type="InterPro" id="IPR022357">
    <property type="entry name" value="MIP_CS"/>
</dbReference>
<evidence type="ECO:0000256" key="7">
    <source>
        <dbReference type="SAM" id="Phobius"/>
    </source>
</evidence>
<reference evidence="8 9" key="1">
    <citation type="journal article" date="2003" name="DNA Res.">
        <title>Complete genome structure of Gloeobacter violaceus PCC 7421, a cyanobacterium that lacks thylakoids.</title>
        <authorList>
            <person name="Nakamura Y."/>
            <person name="Kaneko T."/>
            <person name="Sato S."/>
            <person name="Mimuro M."/>
            <person name="Miyashita H."/>
            <person name="Tsuchiya T."/>
            <person name="Sasamoto S."/>
            <person name="Watanabe A."/>
            <person name="Kawashima K."/>
            <person name="Kishida Y."/>
            <person name="Kiyokawa C."/>
            <person name="Kohara M."/>
            <person name="Matsumoto M."/>
            <person name="Matsuno A."/>
            <person name="Nakazaki N."/>
            <person name="Shimpo S."/>
            <person name="Takeuchi C."/>
            <person name="Yamada M."/>
            <person name="Tabata S."/>
        </authorList>
    </citation>
    <scope>NUCLEOTIDE SEQUENCE [LARGE SCALE GENOMIC DNA]</scope>
    <source>
        <strain evidence="9">ATCC 29082 / PCC 7421</strain>
    </source>
</reference>
<dbReference type="PRINTS" id="PR00783">
    <property type="entry name" value="MINTRINSICP"/>
</dbReference>
<comment type="subcellular location">
    <subcellularLocation>
        <location evidence="1">Membrane</location>
        <topology evidence="1">Multi-pass membrane protein</topology>
    </subcellularLocation>
</comment>
<keyword evidence="2 6" id="KW-0813">Transport</keyword>
<dbReference type="InterPro" id="IPR000425">
    <property type="entry name" value="MIP"/>
</dbReference>
<dbReference type="KEGG" id="gvi:glr1162"/>
<sequence length="302" mass="32866">MRRFARRATAILAAEKRFLRSSPVRTRRTPASGGATADRLRRHWPEYLIEAWGLGTFMVSAVLFTALLEYPGWGLPQWLPEPDRRRLLIALAMGLTALCIIYSPWGKRSGAHINPAVTFTFWRLGKIRTADALFYAAAQFAGGTAGVLLSALLLGPVIAAPSVNYAVTVPGPAGVGVAFACEFVIAFLMMTTVLHTSNRPRFAPFTGLFAGGLIVLYVGFESPFSGFGMNPARTFASALPAGVWTAAWIYFVVPVAAMLSAAEIYVRTHGISRVRCAKLQHGDAEQCIFRCGYRQPPTQNLP</sequence>
<dbReference type="Pfam" id="PF00230">
    <property type="entry name" value="MIP"/>
    <property type="match status" value="1"/>
</dbReference>
<dbReference type="PANTHER" id="PTHR45724:SF13">
    <property type="entry name" value="AQUAPORIN NIP1-1-RELATED"/>
    <property type="match status" value="1"/>
</dbReference>
<feature type="transmembrane region" description="Helical" evidence="7">
    <location>
        <begin position="87"/>
        <end position="105"/>
    </location>
</feature>